<dbReference type="Proteomes" id="UP001628179">
    <property type="component" value="Unassembled WGS sequence"/>
</dbReference>
<gene>
    <name evidence="2" type="ORF">MFIFM68171_03268</name>
</gene>
<evidence type="ECO:0000313" key="3">
    <source>
        <dbReference type="Proteomes" id="UP001628179"/>
    </source>
</evidence>
<protein>
    <submittedName>
        <fullName evidence="2">Uncharacterized protein</fullName>
    </submittedName>
</protein>
<reference evidence="2 3" key="1">
    <citation type="submission" date="2024-09" db="EMBL/GenBank/DDBJ databases">
        <title>Itraconazole resistance in Madurella fahalii resulting from another homologue of gene encoding cytochrome P450 14-alpha sterol demethylase (CYP51).</title>
        <authorList>
            <person name="Yoshioka I."/>
            <person name="Fahal A.H."/>
            <person name="Kaneko S."/>
            <person name="Yaguchi T."/>
        </authorList>
    </citation>
    <scope>NUCLEOTIDE SEQUENCE [LARGE SCALE GENOMIC DNA]</scope>
    <source>
        <strain evidence="2 3">IFM 68171</strain>
    </source>
</reference>
<feature type="region of interest" description="Disordered" evidence="1">
    <location>
        <begin position="574"/>
        <end position="596"/>
    </location>
</feature>
<feature type="region of interest" description="Disordered" evidence="1">
    <location>
        <begin position="491"/>
        <end position="543"/>
    </location>
</feature>
<name>A0ABQ0G5L5_9PEZI</name>
<feature type="compositionally biased region" description="Basic and acidic residues" evidence="1">
    <location>
        <begin position="126"/>
        <end position="165"/>
    </location>
</feature>
<sequence length="791" mass="87143">MDGAAKNADKVAQRILPDRPHHLSLSLDRRFPKPEGWWFSGASGPLQYMTYISDAQRGVLLTRAVFNICEEPPQMAAKVLAKGEVKKKLSLMDYQNKKKSASPIERELSAKAESRANGTVHAKPLPPKEEAKKVDVKTADKTHAPRPADSRPEKPRPEPNGERSKAPQAKPQPETESRKRAADTDTNQPPQKRTKAEPSTSKTEQARSRKLESPRGREGANGRPPKDVRNDILHPATNGLASSSAERDRENTASPRSTIQVNGSRVRSDSNTSTPRKPETVKPSLPEILSPLHPSLFNKEPEKQGKPRKKPAEKMSKPQKSEGPSPTKKAKKAKIPALLSPTLPPIVEEALALRDRKQAPSKTVSSQASDSQSSARKTIVAAPPVLLEEEKPNRPSLIVTLKLKKATAKRAKELLSLPSKAEKDTLRKERSTSAEATPPPAPKKRPRPADEILPDPPTAKRARAATTTATITSTTTATAADVIISAKSAARPTTPLKPAATAMSRVTSSQSQGQGQGNTPGTTTGLTPSTVDRPPTRSEPVDPKTLAQAEAYKERHAEYQRLGSKLKHARDDLCRDQHRASSSSTTTATASTLSPQDERRAMALHFEMVLAYMVAFHSLNQARALERKVSDVAAWESLLPHLAELRTRVGANRALKALAVQMHVLCLEQIINAFSMMMGEASGANLFVRLAKHNRNRAAMWAEAAALCERVEEARMRTVVGPWMSVEEGVGAALGIMRRWAEREGVRWVPEISLRDKERDHRERDRDYRERDKDRDRDRDRDRARPLNGRA</sequence>
<proteinExistence type="predicted"/>
<feature type="compositionally biased region" description="Basic and acidic residues" evidence="1">
    <location>
        <begin position="204"/>
        <end position="232"/>
    </location>
</feature>
<feature type="region of interest" description="Disordered" evidence="1">
    <location>
        <begin position="409"/>
        <end position="476"/>
    </location>
</feature>
<feature type="compositionally biased region" description="Basic and acidic residues" evidence="1">
    <location>
        <begin position="299"/>
        <end position="320"/>
    </location>
</feature>
<dbReference type="EMBL" id="BAAFSV010000002">
    <property type="protein sequence ID" value="GAB1313058.1"/>
    <property type="molecule type" value="Genomic_DNA"/>
</dbReference>
<evidence type="ECO:0000313" key="2">
    <source>
        <dbReference type="EMBL" id="GAB1313058.1"/>
    </source>
</evidence>
<feature type="region of interest" description="Disordered" evidence="1">
    <location>
        <begin position="95"/>
        <end position="377"/>
    </location>
</feature>
<dbReference type="RefSeq" id="XP_070914790.1">
    <property type="nucleotide sequence ID" value="XM_071058689.1"/>
</dbReference>
<feature type="compositionally biased region" description="Low complexity" evidence="1">
    <location>
        <begin position="507"/>
        <end position="530"/>
    </location>
</feature>
<feature type="compositionally biased region" description="Basic and acidic residues" evidence="1">
    <location>
        <begin position="173"/>
        <end position="183"/>
    </location>
</feature>
<feature type="compositionally biased region" description="Polar residues" evidence="1">
    <location>
        <begin position="184"/>
        <end position="203"/>
    </location>
</feature>
<feature type="region of interest" description="Disordered" evidence="1">
    <location>
        <begin position="757"/>
        <end position="791"/>
    </location>
</feature>
<organism evidence="2 3">
    <name type="scientific">Madurella fahalii</name>
    <dbReference type="NCBI Taxonomy" id="1157608"/>
    <lineage>
        <taxon>Eukaryota</taxon>
        <taxon>Fungi</taxon>
        <taxon>Dikarya</taxon>
        <taxon>Ascomycota</taxon>
        <taxon>Pezizomycotina</taxon>
        <taxon>Sordariomycetes</taxon>
        <taxon>Sordariomycetidae</taxon>
        <taxon>Sordariales</taxon>
        <taxon>Sordariales incertae sedis</taxon>
        <taxon>Madurella</taxon>
    </lineage>
</organism>
<keyword evidence="3" id="KW-1185">Reference proteome</keyword>
<feature type="compositionally biased region" description="Low complexity" evidence="1">
    <location>
        <begin position="464"/>
        <end position="476"/>
    </location>
</feature>
<dbReference type="GeneID" id="98174012"/>
<feature type="compositionally biased region" description="Basic and acidic residues" evidence="1">
    <location>
        <begin position="757"/>
        <end position="785"/>
    </location>
</feature>
<feature type="compositionally biased region" description="Polar residues" evidence="1">
    <location>
        <begin position="252"/>
        <end position="275"/>
    </location>
</feature>
<feature type="compositionally biased region" description="Low complexity" evidence="1">
    <location>
        <begin position="580"/>
        <end position="592"/>
    </location>
</feature>
<feature type="compositionally biased region" description="Basic and acidic residues" evidence="1">
    <location>
        <begin position="104"/>
        <end position="114"/>
    </location>
</feature>
<evidence type="ECO:0000256" key="1">
    <source>
        <dbReference type="SAM" id="MobiDB-lite"/>
    </source>
</evidence>
<comment type="caution">
    <text evidence="2">The sequence shown here is derived from an EMBL/GenBank/DDBJ whole genome shotgun (WGS) entry which is preliminary data.</text>
</comment>
<accession>A0ABQ0G5L5</accession>
<feature type="compositionally biased region" description="Basic and acidic residues" evidence="1">
    <location>
        <begin position="420"/>
        <end position="432"/>
    </location>
</feature>
<feature type="compositionally biased region" description="Low complexity" evidence="1">
    <location>
        <begin position="365"/>
        <end position="375"/>
    </location>
</feature>